<sequence>MKLQEKLIEQLQTKYSRAQLVKDFVSLLDISQSAAYNKVNCTSELTLSEYGKISTEYRAHTFQMGSIITTDFPFLLEENHDFSKLTQILIDEFRLYINDYSKPQVRYCTNLIPMQLLSDYPKLFQFTVFVWMENINSLFNLNHYKYDKIDFDETFEEEYEQSQKLTKLFRYCDFHTYLSPNIFETYFKLIEYHLELDTITLEQVMELKDEMAVFLDEFEHLCQNKETPNNFYIHELTVSSVLFQVSDKHTYLYQNSPIYFRIDNNTYNEYTKNWLDQIESRSIPISNINEKVRRGIFKNMKNSSERFFKKVELLHEH</sequence>
<dbReference type="AlphaFoldDB" id="A0A953LAQ3"/>
<dbReference type="Proteomes" id="UP000753961">
    <property type="component" value="Unassembled WGS sequence"/>
</dbReference>
<evidence type="ECO:0000313" key="2">
    <source>
        <dbReference type="Proteomes" id="UP000753961"/>
    </source>
</evidence>
<accession>A0A953LAQ3</accession>
<dbReference type="EMBL" id="JAHVHU010000006">
    <property type="protein sequence ID" value="MBY5957821.1"/>
    <property type="molecule type" value="Genomic_DNA"/>
</dbReference>
<evidence type="ECO:0000313" key="1">
    <source>
        <dbReference type="EMBL" id="MBY5957821.1"/>
    </source>
</evidence>
<gene>
    <name evidence="1" type="ORF">KUV50_06755</name>
</gene>
<protein>
    <recommendedName>
        <fullName evidence="3">Transcription regulator BetR N-terminal domain-containing protein</fullName>
    </recommendedName>
</protein>
<keyword evidence="2" id="KW-1185">Reference proteome</keyword>
<proteinExistence type="predicted"/>
<reference evidence="1" key="1">
    <citation type="submission" date="2021-06" db="EMBL/GenBank/DDBJ databases">
        <title>44 bacteria genomes isolated from Dapeng, Shenzhen.</title>
        <authorList>
            <person name="Zheng W."/>
            <person name="Yu S."/>
            <person name="Huang Y."/>
        </authorList>
    </citation>
    <scope>NUCLEOTIDE SEQUENCE</scope>
    <source>
        <strain evidence="1">DP5N28-2</strain>
    </source>
</reference>
<dbReference type="RefSeq" id="WP_222579342.1">
    <property type="nucleotide sequence ID" value="NZ_JAHVHU010000006.1"/>
</dbReference>
<evidence type="ECO:0008006" key="3">
    <source>
        <dbReference type="Google" id="ProtNLM"/>
    </source>
</evidence>
<comment type="caution">
    <text evidence="1">The sequence shown here is derived from an EMBL/GenBank/DDBJ whole genome shotgun (WGS) entry which is preliminary data.</text>
</comment>
<organism evidence="1 2">
    <name type="scientific">Membranihabitans marinus</name>
    <dbReference type="NCBI Taxonomy" id="1227546"/>
    <lineage>
        <taxon>Bacteria</taxon>
        <taxon>Pseudomonadati</taxon>
        <taxon>Bacteroidota</taxon>
        <taxon>Saprospiria</taxon>
        <taxon>Saprospirales</taxon>
        <taxon>Saprospiraceae</taxon>
        <taxon>Membranihabitans</taxon>
    </lineage>
</organism>
<name>A0A953LAQ3_9BACT</name>